<evidence type="ECO:0000313" key="1">
    <source>
        <dbReference type="EMBL" id="OPJ75986.1"/>
    </source>
</evidence>
<proteinExistence type="predicted"/>
<sequence>MFPSELTSASGITGLGECHANMGSFCPYWTVKSFSRSLASGRGNVLEHIVDDTSCKKTCSFGWKLDCNRICHVIAANIPVCFSHESIDCFPVH</sequence>
<dbReference type="AlphaFoldDB" id="A0A1V4JUV9"/>
<accession>A0A1V4JUV9</accession>
<evidence type="ECO:0000313" key="2">
    <source>
        <dbReference type="Proteomes" id="UP000190648"/>
    </source>
</evidence>
<comment type="caution">
    <text evidence="1">The sequence shown here is derived from an EMBL/GenBank/DDBJ whole genome shotgun (WGS) entry which is preliminary data.</text>
</comment>
<gene>
    <name evidence="1" type="ORF">AV530_012101</name>
</gene>
<name>A0A1V4JUV9_PATFA</name>
<protein>
    <submittedName>
        <fullName evidence="1">Uncharacterized protein</fullName>
    </submittedName>
</protein>
<keyword evidence="2" id="KW-1185">Reference proteome</keyword>
<dbReference type="Proteomes" id="UP000190648">
    <property type="component" value="Unassembled WGS sequence"/>
</dbReference>
<reference evidence="1 2" key="1">
    <citation type="submission" date="2016-02" db="EMBL/GenBank/DDBJ databases">
        <title>Band-tailed pigeon sequencing and assembly.</title>
        <authorList>
            <person name="Soares A.E."/>
            <person name="Novak B.J."/>
            <person name="Rice E.S."/>
            <person name="O'Connell B."/>
            <person name="Chang D."/>
            <person name="Weber S."/>
            <person name="Shapiro B."/>
        </authorList>
    </citation>
    <scope>NUCLEOTIDE SEQUENCE [LARGE SCALE GENOMIC DNA]</scope>
    <source>
        <strain evidence="1">BTP2013</strain>
        <tissue evidence="1">Blood</tissue>
    </source>
</reference>
<dbReference type="EMBL" id="LSYS01006159">
    <property type="protein sequence ID" value="OPJ75986.1"/>
    <property type="molecule type" value="Genomic_DNA"/>
</dbReference>
<organism evidence="1 2">
    <name type="scientific">Patagioenas fasciata monilis</name>
    <dbReference type="NCBI Taxonomy" id="372326"/>
    <lineage>
        <taxon>Eukaryota</taxon>
        <taxon>Metazoa</taxon>
        <taxon>Chordata</taxon>
        <taxon>Craniata</taxon>
        <taxon>Vertebrata</taxon>
        <taxon>Euteleostomi</taxon>
        <taxon>Archelosauria</taxon>
        <taxon>Archosauria</taxon>
        <taxon>Dinosauria</taxon>
        <taxon>Saurischia</taxon>
        <taxon>Theropoda</taxon>
        <taxon>Coelurosauria</taxon>
        <taxon>Aves</taxon>
        <taxon>Neognathae</taxon>
        <taxon>Neoaves</taxon>
        <taxon>Columbimorphae</taxon>
        <taxon>Columbiformes</taxon>
        <taxon>Columbidae</taxon>
        <taxon>Patagioenas</taxon>
    </lineage>
</organism>